<proteinExistence type="predicted"/>
<reference evidence="2 3" key="1">
    <citation type="submission" date="2014-10" db="EMBL/GenBank/DDBJ databases">
        <title>The Complete Genome Sequence for the Shellfish Pathogen Vibrio coralliilyticus RE98 Isolated from a Shellfish Hatchery.</title>
        <authorList>
            <person name="Richards G.P."/>
            <person name="Bono J.L."/>
            <person name="Watson M.A."/>
            <person name="Needleman D.S."/>
        </authorList>
    </citation>
    <scope>NUCLEOTIDE SEQUENCE [LARGE SCALE GENOMIC DNA]</scope>
    <source>
        <strain evidence="2 3">RE98</strain>
    </source>
</reference>
<evidence type="ECO:0000313" key="3">
    <source>
        <dbReference type="Proteomes" id="UP000030081"/>
    </source>
</evidence>
<keyword evidence="1" id="KW-0732">Signal</keyword>
<name>A0AAN0VZC7_9VIBR</name>
<feature type="signal peptide" evidence="1">
    <location>
        <begin position="1"/>
        <end position="18"/>
    </location>
</feature>
<evidence type="ECO:0000256" key="1">
    <source>
        <dbReference type="SAM" id="SignalP"/>
    </source>
</evidence>
<dbReference type="RefSeq" id="WP_043010343.1">
    <property type="nucleotide sequence ID" value="NZ_CP009618.1"/>
</dbReference>
<dbReference type="KEGG" id="vcy:IX92_20445"/>
<accession>A0AAN0VZC7</accession>
<dbReference type="Proteomes" id="UP000030081">
    <property type="component" value="Chromosome 2"/>
</dbReference>
<evidence type="ECO:0000313" key="2">
    <source>
        <dbReference type="EMBL" id="AIW21382.1"/>
    </source>
</evidence>
<feature type="chain" id="PRO_5042820815" evidence="1">
    <location>
        <begin position="19"/>
        <end position="107"/>
    </location>
</feature>
<gene>
    <name evidence="2" type="ORF">IX92_20445</name>
</gene>
<sequence>MKYFIGLMMVISASFTQAAVLEVTTSLSKVSAVRVESKWGFISFSNQSQSACSNGRVYVDLDSEYHKISYSTALAAYMSGKSVTIRADDAAAKVFGACRIYDIYVTN</sequence>
<keyword evidence="3" id="KW-1185">Reference proteome</keyword>
<dbReference type="AlphaFoldDB" id="A0AAN0VZC7"/>
<organism evidence="2 3">
    <name type="scientific">Vibrio coralliilyticus</name>
    <dbReference type="NCBI Taxonomy" id="190893"/>
    <lineage>
        <taxon>Bacteria</taxon>
        <taxon>Pseudomonadati</taxon>
        <taxon>Pseudomonadota</taxon>
        <taxon>Gammaproteobacteria</taxon>
        <taxon>Vibrionales</taxon>
        <taxon>Vibrionaceae</taxon>
        <taxon>Vibrio</taxon>
    </lineage>
</organism>
<dbReference type="EMBL" id="CP009618">
    <property type="protein sequence ID" value="AIW21382.1"/>
    <property type="molecule type" value="Genomic_DNA"/>
</dbReference>
<protein>
    <submittedName>
        <fullName evidence="2">Uncharacterized protein</fullName>
    </submittedName>
</protein>